<dbReference type="STRING" id="1385512.N784_02515"/>
<name>A0A0A5G4R3_9BACI</name>
<reference evidence="2 3" key="1">
    <citation type="submission" date="2013-08" db="EMBL/GenBank/DDBJ databases">
        <authorList>
            <person name="Huang J."/>
            <person name="Wang G."/>
        </authorList>
    </citation>
    <scope>NUCLEOTIDE SEQUENCE [LARGE SCALE GENOMIC DNA]</scope>
    <source>
        <strain evidence="2 3">JSM 072002</strain>
    </source>
</reference>
<organism evidence="2 3">
    <name type="scientific">Pontibacillus litoralis JSM 072002</name>
    <dbReference type="NCBI Taxonomy" id="1385512"/>
    <lineage>
        <taxon>Bacteria</taxon>
        <taxon>Bacillati</taxon>
        <taxon>Bacillota</taxon>
        <taxon>Bacilli</taxon>
        <taxon>Bacillales</taxon>
        <taxon>Bacillaceae</taxon>
        <taxon>Pontibacillus</taxon>
    </lineage>
</organism>
<accession>A0A0A5G4R3</accession>
<comment type="caution">
    <text evidence="2">The sequence shown here is derived from an EMBL/GenBank/DDBJ whole genome shotgun (WGS) entry which is preliminary data.</text>
</comment>
<sequence>MSGYLFDFLIDVNPKLAGLANKVEDMVYEYPNSAIMNARLFTEELAKQIIRQEDDLSYLLHKRQAERIHGLDNNGILKKDVSKAFDTVRSIGNKSVHNIQDENIEDALRVHRNMFKLSVWYMEVYGDYSFASPEYRSPKIPTKAEETANSINKDEINDFIKDTLTQQLQDLIKEKNVTSLDDNIGPLDNQKKEEKINPQKLGGSALIYELSKLRESSQEAIENANAFSEFKEYMHVERPIQEDLVNALESASKKSGSQLVLLCGSVGDGKSHMLAYLKKNRPDIMEQFAIHNDATESFDPTKDSMDTLNEILEPFSDTNIERSNENLILAINLGVLHNFLETEYAKSSYQKLSNYIFASNVFDRTILTDQTESNSFQLISFSDYHAYELTINGPESSYFHELLKRIALPVEQNPFYQAFLFDASSGYKGTAMLNYKLLQSESVRERIVDILIATIIQRKVIISTRALMNFIYDILVPNDYERGHYPSLIESMESLLPNLIFGHPEKSQILQKIAFLDPVDTRSEKLDQAIIELNNAHNIKEVFKKNIKLHQLDQIREGLEELGPFFELTQSTKSLLNSSLIRLIYFLSDQLHDEFKKTLYKEYGQYLYEYNQGNARGLRNLYQKVIEAVFKWRGSPKQNYIYTTDSGDDMKLAIELDMSPDVSNLIKRDKDVHYRFNNTLIVDYMCNSNSVKLELDYPLFERVMNVLNGYRPNKKDKEDAIQFVEFIEKIVSLNSNVNNMIIYQMNSKKLFNFSFDPIFEEYTFKRY</sequence>
<dbReference type="InterPro" id="IPR017647">
    <property type="entry name" value="Dnd_assoc_3"/>
</dbReference>
<proteinExistence type="predicted"/>
<gene>
    <name evidence="2" type="ORF">N784_02515</name>
</gene>
<keyword evidence="3" id="KW-1185">Reference proteome</keyword>
<dbReference type="EMBL" id="AVPG01000009">
    <property type="protein sequence ID" value="KGX87014.1"/>
    <property type="molecule type" value="Genomic_DNA"/>
</dbReference>
<dbReference type="AlphaFoldDB" id="A0A0A5G4R3"/>
<dbReference type="eggNOG" id="COG4096">
    <property type="taxonomic scope" value="Bacteria"/>
</dbReference>
<protein>
    <submittedName>
        <fullName evidence="2">DNA phosphorothioation-dependent restriction protein DptF</fullName>
    </submittedName>
</protein>
<dbReference type="Proteomes" id="UP000030401">
    <property type="component" value="Unassembled WGS sequence"/>
</dbReference>
<dbReference type="RefSeq" id="WP_036833808.1">
    <property type="nucleotide sequence ID" value="NZ_AVPG01000009.1"/>
</dbReference>
<evidence type="ECO:0000313" key="2">
    <source>
        <dbReference type="EMBL" id="KGX87014.1"/>
    </source>
</evidence>
<dbReference type="InterPro" id="IPR025285">
    <property type="entry name" value="DUF4145"/>
</dbReference>
<evidence type="ECO:0000259" key="1">
    <source>
        <dbReference type="Pfam" id="PF13643"/>
    </source>
</evidence>
<evidence type="ECO:0000313" key="3">
    <source>
        <dbReference type="Proteomes" id="UP000030401"/>
    </source>
</evidence>
<dbReference type="eggNOG" id="COG0433">
    <property type="taxonomic scope" value="Bacteria"/>
</dbReference>
<dbReference type="NCBIfam" id="TIGR03238">
    <property type="entry name" value="dnd_assoc_3"/>
    <property type="match status" value="1"/>
</dbReference>
<dbReference type="OrthoDB" id="257964at2"/>
<dbReference type="Pfam" id="PF13643">
    <property type="entry name" value="DUF4145"/>
    <property type="match status" value="1"/>
</dbReference>
<feature type="domain" description="DUF4145" evidence="1">
    <location>
        <begin position="29"/>
        <end position="111"/>
    </location>
</feature>